<dbReference type="AlphaFoldDB" id="A0A223HY11"/>
<evidence type="ECO:0000313" key="3">
    <source>
        <dbReference type="Proteomes" id="UP000214975"/>
    </source>
</evidence>
<evidence type="ECO:0000256" key="1">
    <source>
        <dbReference type="SAM" id="Phobius"/>
    </source>
</evidence>
<organism evidence="2 3">
    <name type="scientific">Thermoanaerobacterium thermosaccharolyticum</name>
    <name type="common">Clostridium thermosaccharolyticum</name>
    <dbReference type="NCBI Taxonomy" id="1517"/>
    <lineage>
        <taxon>Bacteria</taxon>
        <taxon>Bacillati</taxon>
        <taxon>Bacillota</taxon>
        <taxon>Clostridia</taxon>
        <taxon>Thermoanaerobacterales</taxon>
        <taxon>Thermoanaerobacteraceae</taxon>
        <taxon>Thermoanaerobacterium</taxon>
    </lineage>
</organism>
<name>A0A223HY11_THETR</name>
<sequence length="38" mass="4462">MLNDNMINSVILRYAHKFAYLNILLVNVHPYVLVFSII</sequence>
<reference evidence="2 3" key="1">
    <citation type="submission" date="2016-08" db="EMBL/GenBank/DDBJ databases">
        <title>A novel genetic cassette of butanologenic Thermoanaerobacterium thermosaccharolyticum that directly convert cellulose to butanol.</title>
        <authorList>
            <person name="Li T."/>
            <person name="He J."/>
        </authorList>
    </citation>
    <scope>NUCLEOTIDE SEQUENCE [LARGE SCALE GENOMIC DNA]</scope>
    <source>
        <strain evidence="2 3">TG57</strain>
    </source>
</reference>
<protein>
    <submittedName>
        <fullName evidence="2">Two component transcriptional regulator, winged helix family</fullName>
    </submittedName>
</protein>
<keyword evidence="1" id="KW-1133">Transmembrane helix</keyword>
<keyword evidence="1" id="KW-0812">Transmembrane</keyword>
<evidence type="ECO:0000313" key="2">
    <source>
        <dbReference type="EMBL" id="AST57363.1"/>
    </source>
</evidence>
<proteinExistence type="predicted"/>
<gene>
    <name evidence="2" type="ORF">Thert_01284</name>
</gene>
<dbReference type="EMBL" id="CP016893">
    <property type="protein sequence ID" value="AST57363.1"/>
    <property type="molecule type" value="Genomic_DNA"/>
</dbReference>
<feature type="transmembrane region" description="Helical" evidence="1">
    <location>
        <begin position="20"/>
        <end position="37"/>
    </location>
</feature>
<dbReference type="Proteomes" id="UP000214975">
    <property type="component" value="Chromosome"/>
</dbReference>
<keyword evidence="1" id="KW-0472">Membrane</keyword>
<accession>A0A223HY11</accession>